<evidence type="ECO:0000256" key="1">
    <source>
        <dbReference type="ARBA" id="ARBA00022801"/>
    </source>
</evidence>
<protein>
    <submittedName>
        <fullName evidence="4">N-acetylmuramoyl-L-alanine amidase</fullName>
    </submittedName>
</protein>
<dbReference type="InterPro" id="IPR050695">
    <property type="entry name" value="N-acetylmuramoyl_amidase_3"/>
</dbReference>
<organism evidence="4 5">
    <name type="scientific">Nocardioides antri</name>
    <dbReference type="NCBI Taxonomy" id="2607659"/>
    <lineage>
        <taxon>Bacteria</taxon>
        <taxon>Bacillati</taxon>
        <taxon>Actinomycetota</taxon>
        <taxon>Actinomycetes</taxon>
        <taxon>Propionibacteriales</taxon>
        <taxon>Nocardioidaceae</taxon>
        <taxon>Nocardioides</taxon>
    </lineage>
</organism>
<dbReference type="PANTHER" id="PTHR30404:SF0">
    <property type="entry name" value="N-ACETYLMURAMOYL-L-ALANINE AMIDASE AMIC"/>
    <property type="match status" value="1"/>
</dbReference>
<accession>A0A5B1M5I7</accession>
<dbReference type="Pfam" id="PF01520">
    <property type="entry name" value="Amidase_3"/>
    <property type="match status" value="1"/>
</dbReference>
<keyword evidence="1" id="KW-0378">Hydrolase</keyword>
<dbReference type="GO" id="GO:0009253">
    <property type="term" value="P:peptidoglycan catabolic process"/>
    <property type="evidence" value="ECO:0007669"/>
    <property type="project" value="InterPro"/>
</dbReference>
<proteinExistence type="predicted"/>
<dbReference type="CDD" id="cd02696">
    <property type="entry name" value="MurNAc-LAA"/>
    <property type="match status" value="1"/>
</dbReference>
<dbReference type="GO" id="GO:0030288">
    <property type="term" value="C:outer membrane-bounded periplasmic space"/>
    <property type="evidence" value="ECO:0007669"/>
    <property type="project" value="TreeGrafter"/>
</dbReference>
<keyword evidence="5" id="KW-1185">Reference proteome</keyword>
<dbReference type="SMART" id="SM00646">
    <property type="entry name" value="Ami_3"/>
    <property type="match status" value="1"/>
</dbReference>
<sequence>MRPEPPLAGAVVVLDPGHQLGNAAHPAETSRPVDAGGFTKPCNTTGTATEGGYPEATFTWEVALETRRVLRQLGARVLLTRVRNSAEAWGPCVDERGRAGNPDEPGPTADVKISIHADGSVSAGAHGFHVIAPEERAPWTTDIAAPSLRLAEVVRGALVDEGLATSTYTGNDGIDVRGDLGTLNLADIPTVLVELGNMRDPGDAALMTSEEGRRAYASALASAVERFLAL</sequence>
<dbReference type="PANTHER" id="PTHR30404">
    <property type="entry name" value="N-ACETYLMURAMOYL-L-ALANINE AMIDASE"/>
    <property type="match status" value="1"/>
</dbReference>
<dbReference type="GO" id="GO:0008745">
    <property type="term" value="F:N-acetylmuramoyl-L-alanine amidase activity"/>
    <property type="evidence" value="ECO:0007669"/>
    <property type="project" value="InterPro"/>
</dbReference>
<reference evidence="4 5" key="2">
    <citation type="submission" date="2019-09" db="EMBL/GenBank/DDBJ databases">
        <authorList>
            <person name="Jin C."/>
        </authorList>
    </citation>
    <scope>NUCLEOTIDE SEQUENCE [LARGE SCALE GENOMIC DNA]</scope>
    <source>
        <strain evidence="4 5">BN140041</strain>
    </source>
</reference>
<feature type="domain" description="MurNAc-LAA" evidence="3">
    <location>
        <begin position="94"/>
        <end position="225"/>
    </location>
</feature>
<dbReference type="SUPFAM" id="SSF53187">
    <property type="entry name" value="Zn-dependent exopeptidases"/>
    <property type="match status" value="1"/>
</dbReference>
<dbReference type="Gene3D" id="3.40.630.40">
    <property type="entry name" value="Zn-dependent exopeptidases"/>
    <property type="match status" value="1"/>
</dbReference>
<dbReference type="InterPro" id="IPR002508">
    <property type="entry name" value="MurNAc-LAA_cat"/>
</dbReference>
<dbReference type="Proteomes" id="UP000324351">
    <property type="component" value="Unassembled WGS sequence"/>
</dbReference>
<reference evidence="4 5" key="1">
    <citation type="submission" date="2019-09" db="EMBL/GenBank/DDBJ databases">
        <title>Nocardioides panacisoli sp. nov., isolated from the soil of a ginseng field.</title>
        <authorList>
            <person name="Cho C."/>
        </authorList>
    </citation>
    <scope>NUCLEOTIDE SEQUENCE [LARGE SCALE GENOMIC DNA]</scope>
    <source>
        <strain evidence="4 5">BN140041</strain>
    </source>
</reference>
<evidence type="ECO:0000313" key="5">
    <source>
        <dbReference type="Proteomes" id="UP000324351"/>
    </source>
</evidence>
<dbReference type="AlphaFoldDB" id="A0A5B1M5I7"/>
<feature type="region of interest" description="Disordered" evidence="2">
    <location>
        <begin position="19"/>
        <end position="38"/>
    </location>
</feature>
<evidence type="ECO:0000259" key="3">
    <source>
        <dbReference type="SMART" id="SM00646"/>
    </source>
</evidence>
<evidence type="ECO:0000313" key="4">
    <source>
        <dbReference type="EMBL" id="KAA1428051.1"/>
    </source>
</evidence>
<dbReference type="EMBL" id="VUJW01000003">
    <property type="protein sequence ID" value="KAA1428051.1"/>
    <property type="molecule type" value="Genomic_DNA"/>
</dbReference>
<comment type="caution">
    <text evidence="4">The sequence shown here is derived from an EMBL/GenBank/DDBJ whole genome shotgun (WGS) entry which is preliminary data.</text>
</comment>
<name>A0A5B1M5I7_9ACTN</name>
<evidence type="ECO:0000256" key="2">
    <source>
        <dbReference type="SAM" id="MobiDB-lite"/>
    </source>
</evidence>
<gene>
    <name evidence="4" type="ORF">F0U47_08165</name>
</gene>